<reference evidence="1 2" key="1">
    <citation type="submission" date="2021-04" db="EMBL/GenBank/DDBJ databases">
        <authorList>
            <person name="Vanwijnsberghe S."/>
        </authorList>
    </citation>
    <scope>NUCLEOTIDE SEQUENCE [LARGE SCALE GENOMIC DNA]</scope>
    <source>
        <strain evidence="1 2">LMG 32171</strain>
    </source>
</reference>
<dbReference type="EMBL" id="CAJQYY010000016">
    <property type="protein sequence ID" value="CAG4903215.1"/>
    <property type="molecule type" value="Genomic_DNA"/>
</dbReference>
<name>A0ABN7QQ86_9BURK</name>
<keyword evidence="2" id="KW-1185">Reference proteome</keyword>
<evidence type="ECO:0000313" key="1">
    <source>
        <dbReference type="EMBL" id="CAG4903215.1"/>
    </source>
</evidence>
<organism evidence="1 2">
    <name type="scientific">Paraburkholderia gardini</name>
    <dbReference type="NCBI Taxonomy" id="2823469"/>
    <lineage>
        <taxon>Bacteria</taxon>
        <taxon>Pseudomonadati</taxon>
        <taxon>Pseudomonadota</taxon>
        <taxon>Betaproteobacteria</taxon>
        <taxon>Burkholderiales</taxon>
        <taxon>Burkholderiaceae</taxon>
        <taxon>Paraburkholderia</taxon>
    </lineage>
</organism>
<comment type="caution">
    <text evidence="1">The sequence shown here is derived from an EMBL/GenBank/DDBJ whole genome shotgun (WGS) entry which is preliminary data.</text>
</comment>
<gene>
    <name evidence="1" type="ORF">R54767_02938</name>
</gene>
<dbReference type="Proteomes" id="UP000789752">
    <property type="component" value="Unassembled WGS sequence"/>
</dbReference>
<accession>A0ABN7QQ86</accession>
<sequence length="70" mass="8228">MGSDDRRRGLPGKRALIRAYFHRKYLAWDQSKALKRQLWSTASTAWDQSKALKRQLWSTASTLHGTRVRR</sequence>
<protein>
    <recommendedName>
        <fullName evidence="3">Transposase</fullName>
    </recommendedName>
</protein>
<proteinExistence type="predicted"/>
<evidence type="ECO:0008006" key="3">
    <source>
        <dbReference type="Google" id="ProtNLM"/>
    </source>
</evidence>
<evidence type="ECO:0000313" key="2">
    <source>
        <dbReference type="Proteomes" id="UP000789752"/>
    </source>
</evidence>